<evidence type="ECO:0000259" key="1">
    <source>
        <dbReference type="Pfam" id="PF00149"/>
    </source>
</evidence>
<reference evidence="2 3" key="1">
    <citation type="submission" date="2023-07" db="EMBL/GenBank/DDBJ databases">
        <title>Genomic Encyclopedia of Type Strains, Phase IV (KMG-IV): sequencing the most valuable type-strain genomes for metagenomic binning, comparative biology and taxonomic classification.</title>
        <authorList>
            <person name="Goeker M."/>
        </authorList>
    </citation>
    <scope>NUCLEOTIDE SEQUENCE [LARGE SCALE GENOMIC DNA]</scope>
    <source>
        <strain evidence="2 3">DSM 22616</strain>
    </source>
</reference>
<keyword evidence="3" id="KW-1185">Reference proteome</keyword>
<sequence length="238" mass="27697">MKILFLILIFFIYEIYQLSFIKVKKIKIKLGFRAVQISDYHNSPFINLKLLNKKLKKINPQIIFLTGDIISRDTKNFQRAEKFIKALKIREDIKILFVKGNHEYDNRKYGEFLKILRKHKIILLDKNPLEYKNVKIYGEDFESFQNLKLEKGKNILLTHAPEKAIDGRNFNLILAGHTHGGQVRFPILGQVIGNNFKLFPKYSMGLYKINKSLLYVDGGLGGKINFRILDPVGITVIE</sequence>
<dbReference type="Gene3D" id="3.60.21.10">
    <property type="match status" value="1"/>
</dbReference>
<evidence type="ECO:0000313" key="2">
    <source>
        <dbReference type="EMBL" id="MDQ0274431.1"/>
    </source>
</evidence>
<dbReference type="PANTHER" id="PTHR31302:SF0">
    <property type="entry name" value="TRANSMEMBRANE PROTEIN WITH METALLOPHOSPHOESTERASE DOMAIN"/>
    <property type="match status" value="1"/>
</dbReference>
<dbReference type="InterPro" id="IPR051158">
    <property type="entry name" value="Metallophosphoesterase_sf"/>
</dbReference>
<gene>
    <name evidence="2" type="ORF">J2S72_000439</name>
</gene>
<feature type="domain" description="Calcineurin-like phosphoesterase" evidence="1">
    <location>
        <begin position="33"/>
        <end position="180"/>
    </location>
</feature>
<protein>
    <submittedName>
        <fullName evidence="2">MPP superfamily phosphohydrolase</fullName>
    </submittedName>
</protein>
<dbReference type="EMBL" id="JAUSTN010000002">
    <property type="protein sequence ID" value="MDQ0274431.1"/>
    <property type="molecule type" value="Genomic_DNA"/>
</dbReference>
<dbReference type="PANTHER" id="PTHR31302">
    <property type="entry name" value="TRANSMEMBRANE PROTEIN WITH METALLOPHOSPHOESTERASE DOMAIN-RELATED"/>
    <property type="match status" value="1"/>
</dbReference>
<organism evidence="2 3">
    <name type="scientific">Peptoniphilus koenoeneniae</name>
    <dbReference type="NCBI Taxonomy" id="507751"/>
    <lineage>
        <taxon>Bacteria</taxon>
        <taxon>Bacillati</taxon>
        <taxon>Bacillota</taxon>
        <taxon>Tissierellia</taxon>
        <taxon>Tissierellales</taxon>
        <taxon>Peptoniphilaceae</taxon>
        <taxon>Peptoniphilus</taxon>
    </lineage>
</organism>
<dbReference type="SUPFAM" id="SSF56300">
    <property type="entry name" value="Metallo-dependent phosphatases"/>
    <property type="match status" value="1"/>
</dbReference>
<dbReference type="Proteomes" id="UP001236559">
    <property type="component" value="Unassembled WGS sequence"/>
</dbReference>
<dbReference type="InterPro" id="IPR029052">
    <property type="entry name" value="Metallo-depent_PP-like"/>
</dbReference>
<name>A0ABU0AUF7_9FIRM</name>
<evidence type="ECO:0000313" key="3">
    <source>
        <dbReference type="Proteomes" id="UP001236559"/>
    </source>
</evidence>
<accession>A0ABU0AUF7</accession>
<proteinExistence type="predicted"/>
<dbReference type="Pfam" id="PF00149">
    <property type="entry name" value="Metallophos"/>
    <property type="match status" value="1"/>
</dbReference>
<dbReference type="RefSeq" id="WP_023055521.1">
    <property type="nucleotide sequence ID" value="NZ_JAUSTN010000002.1"/>
</dbReference>
<dbReference type="InterPro" id="IPR004843">
    <property type="entry name" value="Calcineurin-like_PHP"/>
</dbReference>
<comment type="caution">
    <text evidence="2">The sequence shown here is derived from an EMBL/GenBank/DDBJ whole genome shotgun (WGS) entry which is preliminary data.</text>
</comment>